<evidence type="ECO:0000256" key="1">
    <source>
        <dbReference type="SAM" id="MobiDB-lite"/>
    </source>
</evidence>
<proteinExistence type="predicted"/>
<evidence type="ECO:0000313" key="2">
    <source>
        <dbReference type="EMBL" id="KAK0492562.1"/>
    </source>
</evidence>
<accession>A0AA39PXS4</accession>
<sequence length="162" mass="17822">MTNSNYPTRPKKSRGIPRTDLPMNISTETLYTALNTEESSEISRSSPPHLHHPKGSVGLKSVCMAGTHVPAIAEMQSWIEGRNGSIFWCCGMAGAEKSSLMATLHQLLARQASEHPQIEEKKKRDKRKAVKGSSLAAFIPCDLKGLRTWTSSSQLCPMRCVV</sequence>
<evidence type="ECO:0000313" key="3">
    <source>
        <dbReference type="Proteomes" id="UP001175228"/>
    </source>
</evidence>
<name>A0AA39PXS4_9AGAR</name>
<keyword evidence="3" id="KW-1185">Reference proteome</keyword>
<feature type="region of interest" description="Disordered" evidence="1">
    <location>
        <begin position="35"/>
        <end position="55"/>
    </location>
</feature>
<reference evidence="2" key="1">
    <citation type="submission" date="2023-06" db="EMBL/GenBank/DDBJ databases">
        <authorList>
            <consortium name="Lawrence Berkeley National Laboratory"/>
            <person name="Ahrendt S."/>
            <person name="Sahu N."/>
            <person name="Indic B."/>
            <person name="Wong-Bajracharya J."/>
            <person name="Merenyi Z."/>
            <person name="Ke H.-M."/>
            <person name="Monk M."/>
            <person name="Kocsube S."/>
            <person name="Drula E."/>
            <person name="Lipzen A."/>
            <person name="Balint B."/>
            <person name="Henrissat B."/>
            <person name="Andreopoulos B."/>
            <person name="Martin F.M."/>
            <person name="Harder C.B."/>
            <person name="Rigling D."/>
            <person name="Ford K.L."/>
            <person name="Foster G.D."/>
            <person name="Pangilinan J."/>
            <person name="Papanicolaou A."/>
            <person name="Barry K."/>
            <person name="LaButti K."/>
            <person name="Viragh M."/>
            <person name="Koriabine M."/>
            <person name="Yan M."/>
            <person name="Riley R."/>
            <person name="Champramary S."/>
            <person name="Plett K.L."/>
            <person name="Tsai I.J."/>
            <person name="Slot J."/>
            <person name="Sipos G."/>
            <person name="Plett J."/>
            <person name="Nagy L.G."/>
            <person name="Grigoriev I.V."/>
        </authorList>
    </citation>
    <scope>NUCLEOTIDE SEQUENCE</scope>
    <source>
        <strain evidence="2">HWK02</strain>
    </source>
</reference>
<comment type="caution">
    <text evidence="2">The sequence shown here is derived from an EMBL/GenBank/DDBJ whole genome shotgun (WGS) entry which is preliminary data.</text>
</comment>
<feature type="region of interest" description="Disordered" evidence="1">
    <location>
        <begin position="1"/>
        <end position="22"/>
    </location>
</feature>
<protein>
    <submittedName>
        <fullName evidence="2">Uncharacterized protein</fullName>
    </submittedName>
</protein>
<gene>
    <name evidence="2" type="ORF">EDD18DRAFT_462119</name>
</gene>
<dbReference type="EMBL" id="JAUEPU010000029">
    <property type="protein sequence ID" value="KAK0492562.1"/>
    <property type="molecule type" value="Genomic_DNA"/>
</dbReference>
<dbReference type="AlphaFoldDB" id="A0AA39PXS4"/>
<organism evidence="2 3">
    <name type="scientific">Armillaria luteobubalina</name>
    <dbReference type="NCBI Taxonomy" id="153913"/>
    <lineage>
        <taxon>Eukaryota</taxon>
        <taxon>Fungi</taxon>
        <taxon>Dikarya</taxon>
        <taxon>Basidiomycota</taxon>
        <taxon>Agaricomycotina</taxon>
        <taxon>Agaricomycetes</taxon>
        <taxon>Agaricomycetidae</taxon>
        <taxon>Agaricales</taxon>
        <taxon>Marasmiineae</taxon>
        <taxon>Physalacriaceae</taxon>
        <taxon>Armillaria</taxon>
    </lineage>
</organism>
<dbReference type="Proteomes" id="UP001175228">
    <property type="component" value="Unassembled WGS sequence"/>
</dbReference>